<reference evidence="1 2" key="1">
    <citation type="journal article" date="2011" name="PLoS Pathog.">
        <title>Dynamic evolution of pathogenicity revealed by sequencing and comparative genomics of 19 Pseudomonas syringae isolates.</title>
        <authorList>
            <person name="Baltrus D.A."/>
            <person name="Nishimura M.T."/>
            <person name="Romanchuk A."/>
            <person name="Chang J.H."/>
            <person name="Mukhtar M.S."/>
            <person name="Cherkis K."/>
            <person name="Roach J."/>
            <person name="Grant S.R."/>
            <person name="Jones C.D."/>
            <person name="Dangl J.L."/>
        </authorList>
    </citation>
    <scope>NUCLEOTIDE SEQUENCE [LARGE SCALE GENOMIC DNA]</scope>
    <source>
        <strain evidence="1 2">1704B</strain>
    </source>
</reference>
<dbReference type="EMBL" id="AEAI01003425">
    <property type="protein sequence ID" value="EGH48733.1"/>
    <property type="molecule type" value="Genomic_DNA"/>
</dbReference>
<accession>F3GNT0</accession>
<evidence type="ECO:0000313" key="2">
    <source>
        <dbReference type="Proteomes" id="UP000004986"/>
    </source>
</evidence>
<dbReference type="Proteomes" id="UP000004986">
    <property type="component" value="Unassembled WGS sequence"/>
</dbReference>
<dbReference type="Gene3D" id="3.30.390.10">
    <property type="entry name" value="Enolase-like, N-terminal domain"/>
    <property type="match status" value="1"/>
</dbReference>
<name>F3GNT0_PSESJ</name>
<comment type="caution">
    <text evidence="1">The sequence shown here is derived from an EMBL/GenBank/DDBJ whole genome shotgun (WGS) entry which is preliminary data.</text>
</comment>
<gene>
    <name evidence="1" type="ORF">PSYPI_42980</name>
</gene>
<organism evidence="1 2">
    <name type="scientific">Pseudomonas syringae pv. pisi str. 1704B</name>
    <dbReference type="NCBI Taxonomy" id="629263"/>
    <lineage>
        <taxon>Bacteria</taxon>
        <taxon>Pseudomonadati</taxon>
        <taxon>Pseudomonadota</taxon>
        <taxon>Gammaproteobacteria</taxon>
        <taxon>Pseudomonadales</taxon>
        <taxon>Pseudomonadaceae</taxon>
        <taxon>Pseudomonas</taxon>
        <taxon>Pseudomonas syringae</taxon>
    </lineage>
</organism>
<dbReference type="HOGENOM" id="CLU_221312_0_0_6"/>
<protein>
    <submittedName>
        <fullName evidence="1">Galactonate dehydratase</fullName>
    </submittedName>
</protein>
<evidence type="ECO:0000313" key="1">
    <source>
        <dbReference type="EMBL" id="EGH48733.1"/>
    </source>
</evidence>
<sequence length="31" mass="3509">MKITKLTTFIVPPRWCFLKVETDEGVVGWGG</sequence>
<dbReference type="InterPro" id="IPR029017">
    <property type="entry name" value="Enolase-like_N"/>
</dbReference>
<dbReference type="AlphaFoldDB" id="F3GNT0"/>
<feature type="non-terminal residue" evidence="1">
    <location>
        <position position="31"/>
    </location>
</feature>
<dbReference type="SUPFAM" id="SSF54826">
    <property type="entry name" value="Enolase N-terminal domain-like"/>
    <property type="match status" value="1"/>
</dbReference>
<proteinExistence type="predicted"/>
<keyword evidence="2" id="KW-1185">Reference proteome</keyword>